<accession>A0A286UHF2</accession>
<name>A0A286UHF2_9AGAM</name>
<dbReference type="AlphaFoldDB" id="A0A286UHF2"/>
<dbReference type="EMBL" id="NBII01000005">
    <property type="protein sequence ID" value="PAV18968.1"/>
    <property type="molecule type" value="Genomic_DNA"/>
</dbReference>
<gene>
    <name evidence="2" type="ORF">PNOK_0581200</name>
</gene>
<sequence length="265" mass="29005">MSANTVSISNINGKLHFLSCGRSQSGLDLLANLALNEKVKPIERIFMDGSILLVLALQETTRVQQQPKQSQSQPSTCSQSLQPRQLSERQVSPSGSRDDGIVTSNEGRQQIQIPHSQDPDPQLISKPGNIVAEEACLTDSTNTTLTQKLRRSSRIRKTTEKVKSKTCDNVQKDSTLTEESIALTKEEGLDLSGKTDASPKVLTEGAGTSIRGNIKRKRSPEEGSTEKNGNSRPKDKIRGELSRKSTPVSDSDLPKRSTKRQKVSK</sequence>
<comment type="caution">
    <text evidence="2">The sequence shown here is derived from an EMBL/GenBank/DDBJ whole genome shotgun (WGS) entry which is preliminary data.</text>
</comment>
<proteinExistence type="predicted"/>
<feature type="region of interest" description="Disordered" evidence="1">
    <location>
        <begin position="65"/>
        <end position="102"/>
    </location>
</feature>
<keyword evidence="3" id="KW-1185">Reference proteome</keyword>
<feature type="compositionally biased region" description="Polar residues" evidence="1">
    <location>
        <begin position="84"/>
        <end position="95"/>
    </location>
</feature>
<protein>
    <submittedName>
        <fullName evidence="2">Uncharacterized protein</fullName>
    </submittedName>
</protein>
<feature type="region of interest" description="Disordered" evidence="1">
    <location>
        <begin position="190"/>
        <end position="265"/>
    </location>
</feature>
<feature type="compositionally biased region" description="Basic and acidic residues" evidence="1">
    <location>
        <begin position="232"/>
        <end position="243"/>
    </location>
</feature>
<feature type="compositionally biased region" description="Basic residues" evidence="1">
    <location>
        <begin position="256"/>
        <end position="265"/>
    </location>
</feature>
<feature type="compositionally biased region" description="Low complexity" evidence="1">
    <location>
        <begin position="65"/>
        <end position="83"/>
    </location>
</feature>
<reference evidence="2 3" key="1">
    <citation type="journal article" date="2017" name="Mol. Ecol.">
        <title>Comparative and population genomic landscape of Phellinus noxius: A hypervariable fungus causing root rot in trees.</title>
        <authorList>
            <person name="Chung C.L."/>
            <person name="Lee T.J."/>
            <person name="Akiba M."/>
            <person name="Lee H.H."/>
            <person name="Kuo T.H."/>
            <person name="Liu D."/>
            <person name="Ke H.M."/>
            <person name="Yokoi T."/>
            <person name="Roa M.B."/>
            <person name="Lu M.J."/>
            <person name="Chang Y.Y."/>
            <person name="Ann P.J."/>
            <person name="Tsai J.N."/>
            <person name="Chen C.Y."/>
            <person name="Tzean S.S."/>
            <person name="Ota Y."/>
            <person name="Hattori T."/>
            <person name="Sahashi N."/>
            <person name="Liou R.F."/>
            <person name="Kikuchi T."/>
            <person name="Tsai I.J."/>
        </authorList>
    </citation>
    <scope>NUCLEOTIDE SEQUENCE [LARGE SCALE GENOMIC DNA]</scope>
    <source>
        <strain evidence="2 3">FFPRI411160</strain>
    </source>
</reference>
<dbReference type="Proteomes" id="UP000217199">
    <property type="component" value="Unassembled WGS sequence"/>
</dbReference>
<evidence type="ECO:0000256" key="1">
    <source>
        <dbReference type="SAM" id="MobiDB-lite"/>
    </source>
</evidence>
<dbReference type="InParanoid" id="A0A286UHF2"/>
<organism evidence="2 3">
    <name type="scientific">Pyrrhoderma noxium</name>
    <dbReference type="NCBI Taxonomy" id="2282107"/>
    <lineage>
        <taxon>Eukaryota</taxon>
        <taxon>Fungi</taxon>
        <taxon>Dikarya</taxon>
        <taxon>Basidiomycota</taxon>
        <taxon>Agaricomycotina</taxon>
        <taxon>Agaricomycetes</taxon>
        <taxon>Hymenochaetales</taxon>
        <taxon>Hymenochaetaceae</taxon>
        <taxon>Pyrrhoderma</taxon>
    </lineage>
</organism>
<evidence type="ECO:0000313" key="3">
    <source>
        <dbReference type="Proteomes" id="UP000217199"/>
    </source>
</evidence>
<evidence type="ECO:0000313" key="2">
    <source>
        <dbReference type="EMBL" id="PAV18968.1"/>
    </source>
</evidence>